<gene>
    <name evidence="2" type="primary">NDAI0F00360</name>
    <name evidence="2" type="ordered locus">NDAI_0F00360</name>
</gene>
<evidence type="ECO:0000313" key="2">
    <source>
        <dbReference type="EMBL" id="CCD25355.1"/>
    </source>
</evidence>
<dbReference type="RefSeq" id="XP_003670598.1">
    <property type="nucleotide sequence ID" value="XM_003670550.1"/>
</dbReference>
<dbReference type="PANTHER" id="PTHR43194">
    <property type="entry name" value="HYDROLASE ALPHA/BETA FOLD FAMILY"/>
    <property type="match status" value="1"/>
</dbReference>
<dbReference type="SUPFAM" id="SSF53474">
    <property type="entry name" value="alpha/beta-Hydrolases"/>
    <property type="match status" value="1"/>
</dbReference>
<evidence type="ECO:0000259" key="1">
    <source>
        <dbReference type="Pfam" id="PF12697"/>
    </source>
</evidence>
<dbReference type="InterPro" id="IPR000073">
    <property type="entry name" value="AB_hydrolase_1"/>
</dbReference>
<dbReference type="KEGG" id="ndi:NDAI_0F00360"/>
<dbReference type="Pfam" id="PF12697">
    <property type="entry name" value="Abhydrolase_6"/>
    <property type="match status" value="1"/>
</dbReference>
<accession>G0WC44</accession>
<name>G0WC44_NAUDC</name>
<dbReference type="InterPro" id="IPR050228">
    <property type="entry name" value="Carboxylesterase_BioH"/>
</dbReference>
<reference evidence="2 3" key="1">
    <citation type="journal article" date="2011" name="Proc. Natl. Acad. Sci. U.S.A.">
        <title>Evolutionary erosion of yeast sex chromosomes by mating-type switching accidents.</title>
        <authorList>
            <person name="Gordon J.L."/>
            <person name="Armisen D."/>
            <person name="Proux-Wera E."/>
            <person name="Oheigeartaigh S.S."/>
            <person name="Byrne K.P."/>
            <person name="Wolfe K.H."/>
        </authorList>
    </citation>
    <scope>NUCLEOTIDE SEQUENCE [LARGE SCALE GENOMIC DNA]</scope>
    <source>
        <strain evidence="3">ATCC 10597 / BCRC 20456 / CBS 421 / NBRC 0211 / NRRL Y-12639</strain>
    </source>
</reference>
<proteinExistence type="predicted"/>
<sequence length="390" mass="45248">MEQILNSSYYRETKIINAIKSRAQNATLNQGIDQLQIVYDLYTYININTNISSTNKINMIFLHGSGMNRSIWEYHISKMIDYLKTPTINWSINKIILMDQVTHGDSGLLNKEKLGVEFNWNDGAKDACLVAQTEFYPLTNNNNDQEMRYFNVVVGHSMGGFQALACGALYPYLFNLIITVEPVVVQRNPFNSNDMTIMPESFYNSLISKMDDCFDTELGYNEFMQKKSFYTKVHPIILKRLIEFEKIWSLRDGSEKLSTKMNKFQNILCYLTLNPGANWLIHNLQFIESPVINLTGENSKWTPPENEKLLRTKIKNYTLDPIPNGDHLVNIENPDETLRKIVFHISKFVTAESTREPTKPLSITQRQSKFERDFVKFKDKRTRKTISSKL</sequence>
<dbReference type="GO" id="GO:0005782">
    <property type="term" value="C:peroxisomal matrix"/>
    <property type="evidence" value="ECO:0007669"/>
    <property type="project" value="EnsemblFungi"/>
</dbReference>
<dbReference type="AlphaFoldDB" id="G0WC44"/>
<dbReference type="STRING" id="1071378.G0WC44"/>
<keyword evidence="3" id="KW-1185">Reference proteome</keyword>
<organism evidence="2 3">
    <name type="scientific">Naumovozyma dairenensis (strain ATCC 10597 / BCRC 20456 / CBS 421 / NBRC 0211 / NRRL Y-12639)</name>
    <name type="common">Saccharomyces dairenensis</name>
    <dbReference type="NCBI Taxonomy" id="1071378"/>
    <lineage>
        <taxon>Eukaryota</taxon>
        <taxon>Fungi</taxon>
        <taxon>Dikarya</taxon>
        <taxon>Ascomycota</taxon>
        <taxon>Saccharomycotina</taxon>
        <taxon>Saccharomycetes</taxon>
        <taxon>Saccharomycetales</taxon>
        <taxon>Saccharomycetaceae</taxon>
        <taxon>Naumovozyma</taxon>
    </lineage>
</organism>
<evidence type="ECO:0000313" key="3">
    <source>
        <dbReference type="Proteomes" id="UP000000689"/>
    </source>
</evidence>
<dbReference type="GeneID" id="11497142"/>
<dbReference type="eggNOG" id="ENOG502QT3R">
    <property type="taxonomic scope" value="Eukaryota"/>
</dbReference>
<dbReference type="GO" id="GO:0019433">
    <property type="term" value="P:triglyceride catabolic process"/>
    <property type="evidence" value="ECO:0007669"/>
    <property type="project" value="EnsemblFungi"/>
</dbReference>
<dbReference type="OrthoDB" id="94039at2759"/>
<dbReference type="GO" id="GO:0004806">
    <property type="term" value="F:triacylglycerol lipase activity"/>
    <property type="evidence" value="ECO:0007669"/>
    <property type="project" value="EnsemblFungi"/>
</dbReference>
<protein>
    <recommendedName>
        <fullName evidence="1">AB hydrolase-1 domain-containing protein</fullName>
    </recommendedName>
</protein>
<dbReference type="PANTHER" id="PTHR43194:SF2">
    <property type="entry name" value="PEROXISOMAL MEMBRANE PROTEIN LPX1"/>
    <property type="match status" value="1"/>
</dbReference>
<dbReference type="InterPro" id="IPR029058">
    <property type="entry name" value="AB_hydrolase_fold"/>
</dbReference>
<dbReference type="MEROPS" id="S33.022"/>
<feature type="domain" description="AB hydrolase-1" evidence="1">
    <location>
        <begin position="60"/>
        <end position="338"/>
    </location>
</feature>
<dbReference type="OMA" id="DQVTHGD"/>
<dbReference type="HOGENOM" id="CLU_061432_0_0_1"/>
<dbReference type="EMBL" id="HE580272">
    <property type="protein sequence ID" value="CCD25355.1"/>
    <property type="molecule type" value="Genomic_DNA"/>
</dbReference>
<dbReference type="Gene3D" id="3.40.50.1820">
    <property type="entry name" value="alpha/beta hydrolase"/>
    <property type="match status" value="1"/>
</dbReference>
<dbReference type="Proteomes" id="UP000000689">
    <property type="component" value="Chromosome 6"/>
</dbReference>